<comment type="catalytic activity">
    <reaction evidence="1">
        <text>ATP + protein L-histidine = ADP + protein N-phospho-L-histidine.</text>
        <dbReference type="EC" id="2.7.13.3"/>
    </reaction>
</comment>
<dbReference type="EC" id="2.7.13.3" evidence="2"/>
<dbReference type="PROSITE" id="PS50112">
    <property type="entry name" value="PAS"/>
    <property type="match status" value="1"/>
</dbReference>
<dbReference type="Gene3D" id="1.10.287.130">
    <property type="match status" value="1"/>
</dbReference>
<dbReference type="RefSeq" id="WP_395811605.1">
    <property type="nucleotide sequence ID" value="NZ_CP043494.1"/>
</dbReference>
<feature type="domain" description="PAS" evidence="11">
    <location>
        <begin position="167"/>
        <end position="236"/>
    </location>
</feature>
<dbReference type="Gene3D" id="3.30.450.20">
    <property type="entry name" value="PAS domain"/>
    <property type="match status" value="1"/>
</dbReference>
<dbReference type="Pfam" id="PF00989">
    <property type="entry name" value="PAS"/>
    <property type="match status" value="1"/>
</dbReference>
<evidence type="ECO:0000256" key="6">
    <source>
        <dbReference type="ARBA" id="ARBA00022777"/>
    </source>
</evidence>
<dbReference type="PROSITE" id="PS50109">
    <property type="entry name" value="HIS_KIN"/>
    <property type="match status" value="1"/>
</dbReference>
<evidence type="ECO:0000256" key="5">
    <source>
        <dbReference type="ARBA" id="ARBA00022741"/>
    </source>
</evidence>
<evidence type="ECO:0000256" key="8">
    <source>
        <dbReference type="ARBA" id="ARBA00023012"/>
    </source>
</evidence>
<dbReference type="InterPro" id="IPR004358">
    <property type="entry name" value="Sig_transdc_His_kin-like_C"/>
</dbReference>
<keyword evidence="5" id="KW-0547">Nucleotide-binding</keyword>
<keyword evidence="9" id="KW-0175">Coiled coil</keyword>
<dbReference type="EMBL" id="CP043494">
    <property type="protein sequence ID" value="WNG51392.1"/>
    <property type="molecule type" value="Genomic_DNA"/>
</dbReference>
<dbReference type="Pfam" id="PF01590">
    <property type="entry name" value="GAF"/>
    <property type="match status" value="1"/>
</dbReference>
<dbReference type="CDD" id="cd00130">
    <property type="entry name" value="PAS"/>
    <property type="match status" value="1"/>
</dbReference>
<sequence>MLPPGLQYEEKRLQALLRYGILDTPPESEYDDIVQLAARMCGVPIALVSLIDKDRQWFKANVGLPGVTETERCISFCTFAIEQEHVFVVEDASKDSRFCNNPLVSEAPFIRFYAGAPIQSEDGYNLGTLCVIDREPHAFGEEQRRNLLALKRQVELLLRLRLQVKQTQERNRQLMESSGDAVFLLDEAGRVLEANPVAVRLLGRSAAELLGSCFETLAPENERDSLRLALRTLRSRGTVRLPDQGLTSARGERVALDIAASLQEMGSSRNLLVVGHDLTEKRRLEQQSIQNDRLASVGALAAGIAHEINNPIAYVLSNLSYLQGWRDDLERQLAALPSFPGHMTDMLVEAREVISESLDGCQRIRDIVRDMRSFSHVSDEVLAPVDINASLDFVLRMAQSELKRTATLEKEYAQELPVVFASESRLSQVFLNLIINAIQAMQPGSPQRHTLRVRTKREGEYIRIDVSDSGHGIAPEVLPRIFDPFFTTKPVGSGTGLGLSISHSLVQKMGGELRVRSEQGLGTTFSLLLPMGERPTESRAVLAS</sequence>
<dbReference type="InterPro" id="IPR036097">
    <property type="entry name" value="HisK_dim/P_sf"/>
</dbReference>
<evidence type="ECO:0000313" key="13">
    <source>
        <dbReference type="Proteomes" id="UP001611383"/>
    </source>
</evidence>
<proteinExistence type="predicted"/>
<dbReference type="Pfam" id="PF00512">
    <property type="entry name" value="HisKA"/>
    <property type="match status" value="1"/>
</dbReference>
<dbReference type="InterPro" id="IPR013767">
    <property type="entry name" value="PAS_fold"/>
</dbReference>
<dbReference type="PRINTS" id="PR00344">
    <property type="entry name" value="BCTRLSENSOR"/>
</dbReference>
<keyword evidence="13" id="KW-1185">Reference proteome</keyword>
<keyword evidence="8" id="KW-0902">Two-component regulatory system</keyword>
<dbReference type="Proteomes" id="UP001611383">
    <property type="component" value="Chromosome"/>
</dbReference>
<dbReference type="SUPFAM" id="SSF47384">
    <property type="entry name" value="Homodimeric domain of signal transducing histidine kinase"/>
    <property type="match status" value="1"/>
</dbReference>
<evidence type="ECO:0000256" key="9">
    <source>
        <dbReference type="SAM" id="Coils"/>
    </source>
</evidence>
<dbReference type="SUPFAM" id="SSF55874">
    <property type="entry name" value="ATPase domain of HSP90 chaperone/DNA topoisomerase II/histidine kinase"/>
    <property type="match status" value="1"/>
</dbReference>
<dbReference type="InterPro" id="IPR036890">
    <property type="entry name" value="HATPase_C_sf"/>
</dbReference>
<dbReference type="InterPro" id="IPR000014">
    <property type="entry name" value="PAS"/>
</dbReference>
<accession>A0ABY9X7M5</accession>
<dbReference type="InterPro" id="IPR003661">
    <property type="entry name" value="HisK_dim/P_dom"/>
</dbReference>
<evidence type="ECO:0000256" key="3">
    <source>
        <dbReference type="ARBA" id="ARBA00022553"/>
    </source>
</evidence>
<dbReference type="SMART" id="SM00387">
    <property type="entry name" value="HATPase_c"/>
    <property type="match status" value="1"/>
</dbReference>
<evidence type="ECO:0000259" key="10">
    <source>
        <dbReference type="PROSITE" id="PS50109"/>
    </source>
</evidence>
<dbReference type="Gene3D" id="3.30.565.10">
    <property type="entry name" value="Histidine kinase-like ATPase, C-terminal domain"/>
    <property type="match status" value="1"/>
</dbReference>
<dbReference type="Gene3D" id="3.30.450.40">
    <property type="match status" value="1"/>
</dbReference>
<keyword evidence="7" id="KW-0067">ATP-binding</keyword>
<dbReference type="InterPro" id="IPR003018">
    <property type="entry name" value="GAF"/>
</dbReference>
<keyword evidence="4" id="KW-0808">Transferase</keyword>
<dbReference type="InterPro" id="IPR029016">
    <property type="entry name" value="GAF-like_dom_sf"/>
</dbReference>
<evidence type="ECO:0000256" key="2">
    <source>
        <dbReference type="ARBA" id="ARBA00012438"/>
    </source>
</evidence>
<reference evidence="12 13" key="1">
    <citation type="submission" date="2019-08" db="EMBL/GenBank/DDBJ databases">
        <title>Archangium and Cystobacter genomes.</title>
        <authorList>
            <person name="Chen I.-C.K."/>
            <person name="Wielgoss S."/>
        </authorList>
    </citation>
    <scope>NUCLEOTIDE SEQUENCE [LARGE SCALE GENOMIC DNA]</scope>
    <source>
        <strain evidence="12 13">Cbm 6</strain>
    </source>
</reference>
<dbReference type="CDD" id="cd00082">
    <property type="entry name" value="HisKA"/>
    <property type="match status" value="1"/>
</dbReference>
<dbReference type="SMART" id="SM00065">
    <property type="entry name" value="GAF"/>
    <property type="match status" value="1"/>
</dbReference>
<evidence type="ECO:0000259" key="11">
    <source>
        <dbReference type="PROSITE" id="PS50112"/>
    </source>
</evidence>
<keyword evidence="6" id="KW-0418">Kinase</keyword>
<protein>
    <recommendedName>
        <fullName evidence="2">histidine kinase</fullName>
        <ecNumber evidence="2">2.7.13.3</ecNumber>
    </recommendedName>
</protein>
<dbReference type="PANTHER" id="PTHR43065">
    <property type="entry name" value="SENSOR HISTIDINE KINASE"/>
    <property type="match status" value="1"/>
</dbReference>
<dbReference type="InterPro" id="IPR035965">
    <property type="entry name" value="PAS-like_dom_sf"/>
</dbReference>
<evidence type="ECO:0000256" key="1">
    <source>
        <dbReference type="ARBA" id="ARBA00000085"/>
    </source>
</evidence>
<name>A0ABY9X7M5_9BACT</name>
<dbReference type="Pfam" id="PF02518">
    <property type="entry name" value="HATPase_c"/>
    <property type="match status" value="1"/>
</dbReference>
<gene>
    <name evidence="12" type="ORF">F0U60_50110</name>
</gene>
<evidence type="ECO:0000256" key="7">
    <source>
        <dbReference type="ARBA" id="ARBA00022840"/>
    </source>
</evidence>
<dbReference type="PANTHER" id="PTHR43065:SF50">
    <property type="entry name" value="HISTIDINE KINASE"/>
    <property type="match status" value="1"/>
</dbReference>
<evidence type="ECO:0000313" key="12">
    <source>
        <dbReference type="EMBL" id="WNG51392.1"/>
    </source>
</evidence>
<dbReference type="SMART" id="SM00388">
    <property type="entry name" value="HisKA"/>
    <property type="match status" value="1"/>
</dbReference>
<feature type="coiled-coil region" evidence="9">
    <location>
        <begin position="150"/>
        <end position="177"/>
    </location>
</feature>
<organism evidence="12 13">
    <name type="scientific">Archangium minus</name>
    <dbReference type="NCBI Taxonomy" id="83450"/>
    <lineage>
        <taxon>Bacteria</taxon>
        <taxon>Pseudomonadati</taxon>
        <taxon>Myxococcota</taxon>
        <taxon>Myxococcia</taxon>
        <taxon>Myxococcales</taxon>
        <taxon>Cystobacterineae</taxon>
        <taxon>Archangiaceae</taxon>
        <taxon>Archangium</taxon>
    </lineage>
</organism>
<feature type="domain" description="Histidine kinase" evidence="10">
    <location>
        <begin position="303"/>
        <end position="533"/>
    </location>
</feature>
<dbReference type="SMART" id="SM00091">
    <property type="entry name" value="PAS"/>
    <property type="match status" value="1"/>
</dbReference>
<dbReference type="InterPro" id="IPR003594">
    <property type="entry name" value="HATPase_dom"/>
</dbReference>
<dbReference type="InterPro" id="IPR005467">
    <property type="entry name" value="His_kinase_dom"/>
</dbReference>
<evidence type="ECO:0000256" key="4">
    <source>
        <dbReference type="ARBA" id="ARBA00022679"/>
    </source>
</evidence>
<dbReference type="SUPFAM" id="SSF55781">
    <property type="entry name" value="GAF domain-like"/>
    <property type="match status" value="1"/>
</dbReference>
<keyword evidence="3" id="KW-0597">Phosphoprotein</keyword>
<dbReference type="SUPFAM" id="SSF55785">
    <property type="entry name" value="PYP-like sensor domain (PAS domain)"/>
    <property type="match status" value="1"/>
</dbReference>
<dbReference type="NCBIfam" id="TIGR00229">
    <property type="entry name" value="sensory_box"/>
    <property type="match status" value="1"/>
</dbReference>